<proteinExistence type="predicted"/>
<name>A0A1H3DHS1_9PROT</name>
<dbReference type="SUPFAM" id="SSF46689">
    <property type="entry name" value="Homeodomain-like"/>
    <property type="match status" value="1"/>
</dbReference>
<accession>A0A1H3DHS1</accession>
<dbReference type="InterPro" id="IPR009057">
    <property type="entry name" value="Homeodomain-like_sf"/>
</dbReference>
<dbReference type="STRING" id="44576.SAMN05421881_100540"/>
<gene>
    <name evidence="1" type="ORF">SAMN05421881_100540</name>
</gene>
<dbReference type="Pfam" id="PF04255">
    <property type="entry name" value="DUF433"/>
    <property type="match status" value="1"/>
</dbReference>
<dbReference type="InterPro" id="IPR036388">
    <property type="entry name" value="WH-like_DNA-bd_sf"/>
</dbReference>
<dbReference type="OrthoDB" id="9809515at2"/>
<dbReference type="InterPro" id="IPR007367">
    <property type="entry name" value="DUF433"/>
</dbReference>
<protein>
    <submittedName>
        <fullName evidence="1">Uncharacterized protein</fullName>
    </submittedName>
</protein>
<evidence type="ECO:0000313" key="2">
    <source>
        <dbReference type="Proteomes" id="UP000198640"/>
    </source>
</evidence>
<dbReference type="AlphaFoldDB" id="A0A1H3DHS1"/>
<dbReference type="Proteomes" id="UP000198640">
    <property type="component" value="Unassembled WGS sequence"/>
</dbReference>
<evidence type="ECO:0000313" key="1">
    <source>
        <dbReference type="EMBL" id="SDX66042.1"/>
    </source>
</evidence>
<reference evidence="1 2" key="1">
    <citation type="submission" date="2016-10" db="EMBL/GenBank/DDBJ databases">
        <authorList>
            <person name="de Groot N.N."/>
        </authorList>
    </citation>
    <scope>NUCLEOTIDE SEQUENCE [LARGE SCALE GENOMIC DNA]</scope>
    <source>
        <strain evidence="1 2">Nm1</strain>
    </source>
</reference>
<dbReference type="Gene3D" id="1.10.10.10">
    <property type="entry name" value="Winged helix-like DNA-binding domain superfamily/Winged helix DNA-binding domain"/>
    <property type="match status" value="1"/>
</dbReference>
<keyword evidence="2" id="KW-1185">Reference proteome</keyword>
<sequence length="55" mass="6595">MNWQDRIVSDPDTLFSKLRIRGTRIEDEFILGLFVYGWDEVRMLESYPYLIPADL</sequence>
<dbReference type="EMBL" id="FNOY01000005">
    <property type="protein sequence ID" value="SDX66042.1"/>
    <property type="molecule type" value="Genomic_DNA"/>
</dbReference>
<dbReference type="RefSeq" id="WP_090411677.1">
    <property type="nucleotide sequence ID" value="NZ_FNOY01000005.1"/>
</dbReference>
<organism evidence="1 2">
    <name type="scientific">Nitrosomonas halophila</name>
    <dbReference type="NCBI Taxonomy" id="44576"/>
    <lineage>
        <taxon>Bacteria</taxon>
        <taxon>Pseudomonadati</taxon>
        <taxon>Pseudomonadota</taxon>
        <taxon>Betaproteobacteria</taxon>
        <taxon>Nitrosomonadales</taxon>
        <taxon>Nitrosomonadaceae</taxon>
        <taxon>Nitrosomonas</taxon>
    </lineage>
</organism>